<dbReference type="InterPro" id="IPR006016">
    <property type="entry name" value="UspA"/>
</dbReference>
<dbReference type="Gene3D" id="3.40.50.620">
    <property type="entry name" value="HUPs"/>
    <property type="match status" value="1"/>
</dbReference>
<dbReference type="InterPro" id="IPR006015">
    <property type="entry name" value="Universal_stress_UspA"/>
</dbReference>
<feature type="domain" description="UspA" evidence="2">
    <location>
        <begin position="1"/>
        <end position="146"/>
    </location>
</feature>
<protein>
    <submittedName>
        <fullName evidence="3">Universal stress protein</fullName>
    </submittedName>
</protein>
<keyword evidence="4" id="KW-1185">Reference proteome</keyword>
<dbReference type="PANTHER" id="PTHR46268:SF6">
    <property type="entry name" value="UNIVERSAL STRESS PROTEIN UP12"/>
    <property type="match status" value="1"/>
</dbReference>
<dbReference type="Proteomes" id="UP001215956">
    <property type="component" value="Unassembled WGS sequence"/>
</dbReference>
<evidence type="ECO:0000256" key="1">
    <source>
        <dbReference type="ARBA" id="ARBA00008791"/>
    </source>
</evidence>
<evidence type="ECO:0000259" key="2">
    <source>
        <dbReference type="Pfam" id="PF00582"/>
    </source>
</evidence>
<name>A0ABT5XBG7_9EURY</name>
<dbReference type="EMBL" id="JARFPL010000001">
    <property type="protein sequence ID" value="MDF0591992.1"/>
    <property type="molecule type" value="Genomic_DNA"/>
</dbReference>
<dbReference type="InterPro" id="IPR014729">
    <property type="entry name" value="Rossmann-like_a/b/a_fold"/>
</dbReference>
<reference evidence="3 4" key="1">
    <citation type="submission" date="2023-03" db="EMBL/GenBank/DDBJ databases">
        <title>Whole genome sequencing of Methanotrichaceae archaeon M04Ac.</title>
        <authorList>
            <person name="Khomyakova M.A."/>
            <person name="Merkel A.Y."/>
            <person name="Slobodkin A.I."/>
        </authorList>
    </citation>
    <scope>NUCLEOTIDE SEQUENCE [LARGE SCALE GENOMIC DNA]</scope>
    <source>
        <strain evidence="3 4">M04Ac</strain>
    </source>
</reference>
<gene>
    <name evidence="3" type="ORF">P0O24_00120</name>
</gene>
<organism evidence="3 4">
    <name type="scientific">Candidatus Methanocrinis alkalitolerans</name>
    <dbReference type="NCBI Taxonomy" id="3033395"/>
    <lineage>
        <taxon>Archaea</taxon>
        <taxon>Methanobacteriati</taxon>
        <taxon>Methanobacteriota</taxon>
        <taxon>Stenosarchaea group</taxon>
        <taxon>Methanomicrobia</taxon>
        <taxon>Methanotrichales</taxon>
        <taxon>Methanotrichaceae</taxon>
        <taxon>Methanocrinis</taxon>
    </lineage>
</organism>
<dbReference type="PANTHER" id="PTHR46268">
    <property type="entry name" value="STRESS RESPONSE PROTEIN NHAX"/>
    <property type="match status" value="1"/>
</dbReference>
<comment type="similarity">
    <text evidence="1">Belongs to the universal stress protein A family.</text>
</comment>
<accession>A0ABT5XBG7</accession>
<dbReference type="Pfam" id="PF00582">
    <property type="entry name" value="Usp"/>
    <property type="match status" value="1"/>
</dbReference>
<sequence length="146" mass="15525">MYRKILIATDGSEVSKAAERGGMKLAKSLGSEVVVLNVINEMAISKAIAALVGRGFTEEDLRRTLKDSAEEIVMEATKMGEDSGVRVDPLIREGDPALRILETAAIEGADLILVGCHGEGGITSNLIGSVAQKVLNWSETTVMVVR</sequence>
<evidence type="ECO:0000313" key="4">
    <source>
        <dbReference type="Proteomes" id="UP001215956"/>
    </source>
</evidence>
<dbReference type="PRINTS" id="PR01438">
    <property type="entry name" value="UNVRSLSTRESS"/>
</dbReference>
<comment type="caution">
    <text evidence="3">The sequence shown here is derived from an EMBL/GenBank/DDBJ whole genome shotgun (WGS) entry which is preliminary data.</text>
</comment>
<dbReference type="SUPFAM" id="SSF52402">
    <property type="entry name" value="Adenine nucleotide alpha hydrolases-like"/>
    <property type="match status" value="1"/>
</dbReference>
<proteinExistence type="inferred from homology"/>
<dbReference type="CDD" id="cd00293">
    <property type="entry name" value="USP-like"/>
    <property type="match status" value="1"/>
</dbReference>
<dbReference type="RefSeq" id="WP_316967702.1">
    <property type="nucleotide sequence ID" value="NZ_JARFPL010000001.1"/>
</dbReference>
<evidence type="ECO:0000313" key="3">
    <source>
        <dbReference type="EMBL" id="MDF0591992.1"/>
    </source>
</evidence>